<dbReference type="KEGG" id="nci:NCTC10296_00593"/>
<dbReference type="GO" id="GO:0016020">
    <property type="term" value="C:membrane"/>
    <property type="evidence" value="ECO:0007669"/>
    <property type="project" value="InterPro"/>
</dbReference>
<reference evidence="2 3" key="1">
    <citation type="submission" date="2018-12" db="EMBL/GenBank/DDBJ databases">
        <authorList>
            <consortium name="Pathogen Informatics"/>
        </authorList>
    </citation>
    <scope>NUCLEOTIDE SEQUENCE [LARGE SCALE GENOMIC DNA]</scope>
    <source>
        <strain evidence="2 3">NCTC10296</strain>
    </source>
</reference>
<keyword evidence="1" id="KW-0812">Transmembrane</keyword>
<name>A0A448D6E6_9NEIS</name>
<feature type="transmembrane region" description="Helical" evidence="1">
    <location>
        <begin position="153"/>
        <end position="176"/>
    </location>
</feature>
<dbReference type="STRING" id="493.BWD07_03550"/>
<dbReference type="OrthoDB" id="9806665at2"/>
<organism evidence="2 3">
    <name type="scientific">Neisseria canis</name>
    <dbReference type="NCBI Taxonomy" id="493"/>
    <lineage>
        <taxon>Bacteria</taxon>
        <taxon>Pseudomonadati</taxon>
        <taxon>Pseudomonadota</taxon>
        <taxon>Betaproteobacteria</taxon>
        <taxon>Neisseriales</taxon>
        <taxon>Neisseriaceae</taxon>
        <taxon>Neisseria</taxon>
    </lineage>
</organism>
<dbReference type="EMBL" id="LR134313">
    <property type="protein sequence ID" value="VEE99914.1"/>
    <property type="molecule type" value="Genomic_DNA"/>
</dbReference>
<dbReference type="RefSeq" id="WP_085416008.1">
    <property type="nucleotide sequence ID" value="NZ_CAUJPY010000018.1"/>
</dbReference>
<keyword evidence="1" id="KW-1133">Transmembrane helix</keyword>
<dbReference type="InterPro" id="IPR003425">
    <property type="entry name" value="CCB3/YggT"/>
</dbReference>
<dbReference type="Proteomes" id="UP000279284">
    <property type="component" value="Chromosome"/>
</dbReference>
<evidence type="ECO:0000256" key="1">
    <source>
        <dbReference type="SAM" id="Phobius"/>
    </source>
</evidence>
<protein>
    <submittedName>
        <fullName evidence="2">YGGT family</fullName>
    </submittedName>
</protein>
<sequence length="185" mass="21329">MLQKIIQLLADGFAMLCIGRCLLQWGKMHFDHPIARFCKQFTEWLVRPVRKVFKPIGRWDIAYIVAAVAVYYIAFALIVFLSLPHANPAKSLIAVLCYTLISMVKTLCYLLFIGLFARMVLSFNNPAGKLLPVLNNIFEPLLRPFVFLRIGRYDFSGSILVLVLWIWLVTFSPNLIHRLDLWLLS</sequence>
<keyword evidence="3" id="KW-1185">Reference proteome</keyword>
<accession>A0A448D6E6</accession>
<evidence type="ECO:0000313" key="2">
    <source>
        <dbReference type="EMBL" id="VEE99914.1"/>
    </source>
</evidence>
<keyword evidence="1" id="KW-0472">Membrane</keyword>
<dbReference type="AlphaFoldDB" id="A0A448D6E6"/>
<feature type="transmembrane region" description="Helical" evidence="1">
    <location>
        <begin position="61"/>
        <end position="81"/>
    </location>
</feature>
<proteinExistence type="predicted"/>
<gene>
    <name evidence="2" type="ORF">NCTC10296_00593</name>
</gene>
<evidence type="ECO:0000313" key="3">
    <source>
        <dbReference type="Proteomes" id="UP000279284"/>
    </source>
</evidence>
<dbReference type="Pfam" id="PF02325">
    <property type="entry name" value="CCB3_YggT"/>
    <property type="match status" value="1"/>
</dbReference>
<feature type="transmembrane region" description="Helical" evidence="1">
    <location>
        <begin position="93"/>
        <end position="117"/>
    </location>
</feature>